<evidence type="ECO:0000313" key="7">
    <source>
        <dbReference type="Proteomes" id="UP000182771"/>
    </source>
</evidence>
<dbReference type="EMBL" id="FNND01000002">
    <property type="protein sequence ID" value="SDW51332.1"/>
    <property type="molecule type" value="Genomic_DNA"/>
</dbReference>
<dbReference type="Proteomes" id="UP000182771">
    <property type="component" value="Unassembled WGS sequence"/>
</dbReference>
<dbReference type="GO" id="GO:0004497">
    <property type="term" value="F:monooxygenase activity"/>
    <property type="evidence" value="ECO:0007669"/>
    <property type="project" value="UniProtKB-KW"/>
</dbReference>
<dbReference type="InterPro" id="IPR011251">
    <property type="entry name" value="Luciferase-like_dom"/>
</dbReference>
<accession>A0A1H2U535</accession>
<dbReference type="Gene3D" id="3.20.20.30">
    <property type="entry name" value="Luciferase-like domain"/>
    <property type="match status" value="1"/>
</dbReference>
<protein>
    <submittedName>
        <fullName evidence="6">Luciferase-type oxidoreductase, BA3436 family</fullName>
    </submittedName>
</protein>
<evidence type="ECO:0000313" key="6">
    <source>
        <dbReference type="EMBL" id="SDW51332.1"/>
    </source>
</evidence>
<proteinExistence type="predicted"/>
<sequence length="307" mass="35360">MITTDQLTMGVLFPIEAFEGPVPRMNKDEQITLAQQAEDLGFDTLWVRDVPLFDPNFRDVGQIYDPWVYMAHIATLTNKIKLGTASMVLPLRHPIHFAKAAASIDQLFPGRLHLGVASGDRAIEYPAFNRPYENRSIDFMRQMETIRTFWSEDFPRYETSFGKMQGEADVIPKPINKRIPMYVTGHAGGINLDWIAQNGDGWIYYPREFAYTKNIIQNWKATLKKYNQPDKPYIQPLYIDLLEDPNAEPINIELGFRLGRNYLIDLLQTLKFMGVSHTIFIAKFCSRPMKEVIEEIGKEVLPHMNEG</sequence>
<keyword evidence="1" id="KW-0285">Flavoprotein</keyword>
<dbReference type="SUPFAM" id="SSF51679">
    <property type="entry name" value="Bacterial luciferase-like"/>
    <property type="match status" value="1"/>
</dbReference>
<dbReference type="GO" id="GO:0016705">
    <property type="term" value="F:oxidoreductase activity, acting on paired donors, with incorporation or reduction of molecular oxygen"/>
    <property type="evidence" value="ECO:0007669"/>
    <property type="project" value="InterPro"/>
</dbReference>
<dbReference type="NCBIfam" id="TIGR03571">
    <property type="entry name" value="lucif_BA3436"/>
    <property type="match status" value="1"/>
</dbReference>
<dbReference type="OrthoDB" id="7239898at2"/>
<organism evidence="6 7">
    <name type="scientific">Capnocytophaga granulosa</name>
    <dbReference type="NCBI Taxonomy" id="45242"/>
    <lineage>
        <taxon>Bacteria</taxon>
        <taxon>Pseudomonadati</taxon>
        <taxon>Bacteroidota</taxon>
        <taxon>Flavobacteriia</taxon>
        <taxon>Flavobacteriales</taxon>
        <taxon>Flavobacteriaceae</taxon>
        <taxon>Capnocytophaga</taxon>
    </lineage>
</organism>
<dbReference type="InterPro" id="IPR036661">
    <property type="entry name" value="Luciferase-like_sf"/>
</dbReference>
<evidence type="ECO:0000256" key="1">
    <source>
        <dbReference type="ARBA" id="ARBA00022630"/>
    </source>
</evidence>
<dbReference type="GeneID" id="85016512"/>
<keyword evidence="7" id="KW-1185">Reference proteome</keyword>
<keyword evidence="4" id="KW-0503">Monooxygenase</keyword>
<dbReference type="CDD" id="cd00347">
    <property type="entry name" value="Flavin_utilizing_monoxygenases"/>
    <property type="match status" value="1"/>
</dbReference>
<evidence type="ECO:0000259" key="5">
    <source>
        <dbReference type="Pfam" id="PF00296"/>
    </source>
</evidence>
<keyword evidence="3" id="KW-0560">Oxidoreductase</keyword>
<evidence type="ECO:0000256" key="4">
    <source>
        <dbReference type="ARBA" id="ARBA00023033"/>
    </source>
</evidence>
<comment type="caution">
    <text evidence="6">The sequence shown here is derived from an EMBL/GenBank/DDBJ whole genome shotgun (WGS) entry which is preliminary data.</text>
</comment>
<gene>
    <name evidence="6" type="ORF">SAMN05444420_102423</name>
</gene>
<reference evidence="6 7" key="1">
    <citation type="submission" date="2016-10" db="EMBL/GenBank/DDBJ databases">
        <authorList>
            <person name="Varghese N."/>
            <person name="Submissions S."/>
        </authorList>
    </citation>
    <scope>NUCLEOTIDE SEQUENCE [LARGE SCALE GENOMIC DNA]</scope>
    <source>
        <strain evidence="6 7">DSM 11449</strain>
    </source>
</reference>
<dbReference type="AlphaFoldDB" id="A0A1H2U535"/>
<evidence type="ECO:0000256" key="2">
    <source>
        <dbReference type="ARBA" id="ARBA00022643"/>
    </source>
</evidence>
<dbReference type="InterPro" id="IPR020020">
    <property type="entry name" value="Luciferase-type_oxidoreductase"/>
</dbReference>
<dbReference type="InterPro" id="IPR051260">
    <property type="entry name" value="Diverse_substr_monoxygenases"/>
</dbReference>
<dbReference type="PANTHER" id="PTHR30011:SF16">
    <property type="entry name" value="C2H2 FINGER DOMAIN TRANSCRIPTION FACTOR (EUROFUNG)-RELATED"/>
    <property type="match status" value="1"/>
</dbReference>
<dbReference type="Pfam" id="PF00296">
    <property type="entry name" value="Bac_luciferase"/>
    <property type="match status" value="1"/>
</dbReference>
<dbReference type="RefSeq" id="WP_009641733.1">
    <property type="nucleotide sequence ID" value="NZ_CAJPRD010000079.1"/>
</dbReference>
<dbReference type="PANTHER" id="PTHR30011">
    <property type="entry name" value="ALKANESULFONATE MONOOXYGENASE-RELATED"/>
    <property type="match status" value="1"/>
</dbReference>
<name>A0A1H2U535_9FLAO</name>
<evidence type="ECO:0000256" key="3">
    <source>
        <dbReference type="ARBA" id="ARBA00023002"/>
    </source>
</evidence>
<keyword evidence="2" id="KW-0288">FMN</keyword>
<feature type="domain" description="Luciferase-like" evidence="5">
    <location>
        <begin position="10"/>
        <end position="231"/>
    </location>
</feature>